<feature type="transmembrane region" description="Helical" evidence="1">
    <location>
        <begin position="21"/>
        <end position="45"/>
    </location>
</feature>
<comment type="caution">
    <text evidence="2">The sequence shown here is derived from an EMBL/GenBank/DDBJ whole genome shotgun (WGS) entry which is preliminary data.</text>
</comment>
<evidence type="ECO:0000256" key="1">
    <source>
        <dbReference type="SAM" id="Phobius"/>
    </source>
</evidence>
<protein>
    <recommendedName>
        <fullName evidence="4">Holin-X, holin superfamily III</fullName>
    </recommendedName>
</protein>
<reference evidence="2 3" key="1">
    <citation type="submission" date="2024-07" db="EMBL/GenBank/DDBJ databases">
        <title>Marimonas sp.nov., isolated from tidal-flat sediment.</title>
        <authorList>
            <person name="Jayan J.N."/>
            <person name="Lee S.S."/>
        </authorList>
    </citation>
    <scope>NUCLEOTIDE SEQUENCE [LARGE SCALE GENOMIC DNA]</scope>
    <source>
        <strain evidence="2 3">MJW-29</strain>
    </source>
</reference>
<organism evidence="2 3">
    <name type="scientific">Sulfitobacter sediminis</name>
    <dbReference type="NCBI Taxonomy" id="3234186"/>
    <lineage>
        <taxon>Bacteria</taxon>
        <taxon>Pseudomonadati</taxon>
        <taxon>Pseudomonadota</taxon>
        <taxon>Alphaproteobacteria</taxon>
        <taxon>Rhodobacterales</taxon>
        <taxon>Roseobacteraceae</taxon>
        <taxon>Sulfitobacter</taxon>
    </lineage>
</organism>
<keyword evidence="1" id="KW-0472">Membrane</keyword>
<dbReference type="EMBL" id="JBFNXX010000001">
    <property type="protein sequence ID" value="MEW9918006.1"/>
    <property type="molecule type" value="Genomic_DNA"/>
</dbReference>
<dbReference type="RefSeq" id="WP_367875706.1">
    <property type="nucleotide sequence ID" value="NZ_JBFNXX010000001.1"/>
</dbReference>
<keyword evidence="1" id="KW-1133">Transmembrane helix</keyword>
<evidence type="ECO:0008006" key="4">
    <source>
        <dbReference type="Google" id="ProtNLM"/>
    </source>
</evidence>
<dbReference type="Proteomes" id="UP001556098">
    <property type="component" value="Unassembled WGS sequence"/>
</dbReference>
<keyword evidence="3" id="KW-1185">Reference proteome</keyword>
<keyword evidence="1" id="KW-0812">Transmembrane</keyword>
<feature type="transmembrane region" description="Helical" evidence="1">
    <location>
        <begin position="51"/>
        <end position="75"/>
    </location>
</feature>
<evidence type="ECO:0000313" key="2">
    <source>
        <dbReference type="EMBL" id="MEW9918006.1"/>
    </source>
</evidence>
<evidence type="ECO:0000313" key="3">
    <source>
        <dbReference type="Proteomes" id="UP001556098"/>
    </source>
</evidence>
<gene>
    <name evidence="2" type="ORF">AB2B41_00185</name>
</gene>
<name>A0ABV3RGB4_9RHOB</name>
<sequence>MFDRFIDRAQDAAARTARKAALGLGAVLCLTVGIAFLTVAAWLFITSVTTALNAALIIGGAYSGVGLILIGVMSAKGSAEPEGRSNASQTAAEDDIGPKIVEAFMTGLRAGQKARS</sequence>
<accession>A0ABV3RGB4</accession>
<proteinExistence type="predicted"/>